<dbReference type="Proteomes" id="UP000300879">
    <property type="component" value="Chromosome"/>
</dbReference>
<dbReference type="EMBL" id="CP040396">
    <property type="protein sequence ID" value="QCT01622.1"/>
    <property type="molecule type" value="Genomic_DNA"/>
</dbReference>
<dbReference type="SMART" id="SM00304">
    <property type="entry name" value="HAMP"/>
    <property type="match status" value="1"/>
</dbReference>
<feature type="transmembrane region" description="Helical" evidence="8">
    <location>
        <begin position="24"/>
        <end position="46"/>
    </location>
</feature>
<keyword evidence="7" id="KW-0175">Coiled coil</keyword>
<evidence type="ECO:0000256" key="3">
    <source>
        <dbReference type="ARBA" id="ARBA00023136"/>
    </source>
</evidence>
<dbReference type="PROSITE" id="PS50885">
    <property type="entry name" value="HAMP"/>
    <property type="match status" value="1"/>
</dbReference>
<dbReference type="Gene3D" id="1.10.287.950">
    <property type="entry name" value="Methyl-accepting chemotaxis protein"/>
    <property type="match status" value="1"/>
</dbReference>
<dbReference type="PROSITE" id="PS50111">
    <property type="entry name" value="CHEMOTAXIS_TRANSDUC_2"/>
    <property type="match status" value="1"/>
</dbReference>
<dbReference type="GO" id="GO:0004888">
    <property type="term" value="F:transmembrane signaling receptor activity"/>
    <property type="evidence" value="ECO:0007669"/>
    <property type="project" value="InterPro"/>
</dbReference>
<keyword evidence="3 8" id="KW-0472">Membrane</keyword>
<evidence type="ECO:0000313" key="12">
    <source>
        <dbReference type="Proteomes" id="UP000300879"/>
    </source>
</evidence>
<keyword evidence="4 6" id="KW-0807">Transducer</keyword>
<proteinExistence type="inferred from homology"/>
<keyword evidence="8" id="KW-1133">Transmembrane helix</keyword>
<keyword evidence="2" id="KW-1003">Cell membrane</keyword>
<evidence type="ECO:0000259" key="10">
    <source>
        <dbReference type="PROSITE" id="PS50885"/>
    </source>
</evidence>
<comment type="subcellular location">
    <subcellularLocation>
        <location evidence="1">Cell membrane</location>
    </subcellularLocation>
</comment>
<dbReference type="Pfam" id="PF12729">
    <property type="entry name" value="4HB_MCP_1"/>
    <property type="match status" value="1"/>
</dbReference>
<dbReference type="GO" id="GO:0007165">
    <property type="term" value="P:signal transduction"/>
    <property type="evidence" value="ECO:0007669"/>
    <property type="project" value="UniProtKB-KW"/>
</dbReference>
<evidence type="ECO:0000259" key="9">
    <source>
        <dbReference type="PROSITE" id="PS50111"/>
    </source>
</evidence>
<dbReference type="InterPro" id="IPR004090">
    <property type="entry name" value="Chemotax_Me-accpt_rcpt"/>
</dbReference>
<evidence type="ECO:0000256" key="7">
    <source>
        <dbReference type="SAM" id="Coils"/>
    </source>
</evidence>
<evidence type="ECO:0000256" key="5">
    <source>
        <dbReference type="ARBA" id="ARBA00029447"/>
    </source>
</evidence>
<evidence type="ECO:0000256" key="6">
    <source>
        <dbReference type="PROSITE-ProRule" id="PRU00284"/>
    </source>
</evidence>
<protein>
    <submittedName>
        <fullName evidence="11">Methyl-accepting chemotaxis protein</fullName>
    </submittedName>
</protein>
<evidence type="ECO:0000256" key="4">
    <source>
        <dbReference type="ARBA" id="ARBA00023224"/>
    </source>
</evidence>
<dbReference type="InterPro" id="IPR003660">
    <property type="entry name" value="HAMP_dom"/>
</dbReference>
<feature type="domain" description="Methyl-accepting transducer" evidence="9">
    <location>
        <begin position="295"/>
        <end position="531"/>
    </location>
</feature>
<dbReference type="PRINTS" id="PR00260">
    <property type="entry name" value="CHEMTRNSDUCR"/>
</dbReference>
<dbReference type="GO" id="GO:0005886">
    <property type="term" value="C:plasma membrane"/>
    <property type="evidence" value="ECO:0007669"/>
    <property type="project" value="UniProtKB-SubCell"/>
</dbReference>
<dbReference type="PANTHER" id="PTHR32089">
    <property type="entry name" value="METHYL-ACCEPTING CHEMOTAXIS PROTEIN MCPB"/>
    <property type="match status" value="1"/>
</dbReference>
<reference evidence="11 12" key="1">
    <citation type="submission" date="2019-05" db="EMBL/GenBank/DDBJ databases">
        <authorList>
            <person name="Chen C."/>
        </authorList>
    </citation>
    <scope>NUCLEOTIDE SEQUENCE [LARGE SCALE GENOMIC DNA]</scope>
    <source>
        <strain evidence="11 12">HB172198</strain>
    </source>
</reference>
<feature type="transmembrane region" description="Helical" evidence="8">
    <location>
        <begin position="205"/>
        <end position="227"/>
    </location>
</feature>
<dbReference type="Gene3D" id="6.10.340.10">
    <property type="match status" value="1"/>
</dbReference>
<feature type="coiled-coil region" evidence="7">
    <location>
        <begin position="86"/>
        <end position="147"/>
    </location>
</feature>
<organism evidence="11 12">
    <name type="scientific">Paenibacillus algicola</name>
    <dbReference type="NCBI Taxonomy" id="2565926"/>
    <lineage>
        <taxon>Bacteria</taxon>
        <taxon>Bacillati</taxon>
        <taxon>Bacillota</taxon>
        <taxon>Bacilli</taxon>
        <taxon>Bacillales</taxon>
        <taxon>Paenibacillaceae</taxon>
        <taxon>Paenibacillus</taxon>
    </lineage>
</organism>
<dbReference type="PANTHER" id="PTHR32089:SF112">
    <property type="entry name" value="LYSOZYME-LIKE PROTEIN-RELATED"/>
    <property type="match status" value="1"/>
</dbReference>
<evidence type="ECO:0000256" key="2">
    <source>
        <dbReference type="ARBA" id="ARBA00022475"/>
    </source>
</evidence>
<dbReference type="AlphaFoldDB" id="A0A4P8XGM8"/>
<dbReference type="Pfam" id="PF00015">
    <property type="entry name" value="MCPsignal"/>
    <property type="match status" value="1"/>
</dbReference>
<dbReference type="CDD" id="cd06225">
    <property type="entry name" value="HAMP"/>
    <property type="match status" value="1"/>
</dbReference>
<sequence>MDIYRQKGERAMKLLRNLSITRKLMILILISALSLISVGMTGLAYITKMAGDSEAMYKDSLLPLSTIMQIQIQAKSSDAVLLEMLMSSSTRKHKELQEDLSGLQQDVRAKLAELQQNNLRKEEAGLMQELMNYIQALEESREQVMALIADDKKSDAYLQYQALVEYRGDRVNAALEELQRLKVDYSSAINERNQDNVNQAITRVILANIITLTLLIVIGYTIARMIVRPLKEVRRMLTIAETGDFTVKGQYQSRDELGELTASFNQMSAKLQSVFAAVQDSSMLVASSSEQLSASAEQSSQASEQVTLTIQELAAGTDRQVEMIEDASHEMNTMTAYTRSIADQTQHVKNDALHASQMSHEGTAAIQDVSVQMGSISSNVNGLFEAVQSLSTRSLEIGQLVDIISDISSQTNLLALNASIEAARAGEQGKGFAVVASEVGKLAEQSGKSTKQITDMIRQIQRDTEHTIDTMRVTSGEVQQGLHVVHQAGQTFYNIENAVGNVVGRIEEIASTLLKVAEGIQQVNTQFTDVRAVSLNSADHSQGISAAAEEQLASMEEITSSSQALAALAENLQKLIQQFKI</sequence>
<keyword evidence="12" id="KW-1185">Reference proteome</keyword>
<dbReference type="SMART" id="SM00283">
    <property type="entry name" value="MA"/>
    <property type="match status" value="1"/>
</dbReference>
<feature type="domain" description="HAMP" evidence="10">
    <location>
        <begin position="224"/>
        <end position="276"/>
    </location>
</feature>
<gene>
    <name evidence="11" type="ORF">E6C60_0901</name>
</gene>
<dbReference type="GO" id="GO:0006935">
    <property type="term" value="P:chemotaxis"/>
    <property type="evidence" value="ECO:0007669"/>
    <property type="project" value="InterPro"/>
</dbReference>
<dbReference type="SUPFAM" id="SSF58104">
    <property type="entry name" value="Methyl-accepting chemotaxis protein (MCP) signaling domain"/>
    <property type="match status" value="1"/>
</dbReference>
<name>A0A4P8XGM8_9BACL</name>
<dbReference type="InterPro" id="IPR004089">
    <property type="entry name" value="MCPsignal_dom"/>
</dbReference>
<dbReference type="Pfam" id="PF00672">
    <property type="entry name" value="HAMP"/>
    <property type="match status" value="1"/>
</dbReference>
<accession>A0A4P8XGM8</accession>
<evidence type="ECO:0000256" key="1">
    <source>
        <dbReference type="ARBA" id="ARBA00004236"/>
    </source>
</evidence>
<evidence type="ECO:0000313" key="11">
    <source>
        <dbReference type="EMBL" id="QCT01622.1"/>
    </source>
</evidence>
<dbReference type="KEGG" id="palo:E6C60_0901"/>
<dbReference type="InterPro" id="IPR024478">
    <property type="entry name" value="HlyB_4HB_MCP"/>
</dbReference>
<comment type="similarity">
    <text evidence="5">Belongs to the methyl-accepting chemotaxis (MCP) protein family.</text>
</comment>
<keyword evidence="8" id="KW-0812">Transmembrane</keyword>
<evidence type="ECO:0000256" key="8">
    <source>
        <dbReference type="SAM" id="Phobius"/>
    </source>
</evidence>